<dbReference type="PANTHER" id="PTHR30349:SF77">
    <property type="entry name" value="TYROSINE RECOMBINASE XERC"/>
    <property type="match status" value="1"/>
</dbReference>
<dbReference type="PANTHER" id="PTHR30349">
    <property type="entry name" value="PHAGE INTEGRASE-RELATED"/>
    <property type="match status" value="1"/>
</dbReference>
<feature type="domain" description="Core-binding (CB)" evidence="11">
    <location>
        <begin position="15"/>
        <end position="130"/>
    </location>
</feature>
<evidence type="ECO:0000256" key="2">
    <source>
        <dbReference type="ARBA" id="ARBA00022490"/>
    </source>
</evidence>
<dbReference type="GO" id="GO:0051301">
    <property type="term" value="P:cell division"/>
    <property type="evidence" value="ECO:0007669"/>
    <property type="project" value="UniProtKB-KW"/>
</dbReference>
<keyword evidence="8" id="KW-0131">Cell cycle</keyword>
<dbReference type="Gene3D" id="1.10.150.130">
    <property type="match status" value="1"/>
</dbReference>
<dbReference type="GO" id="GO:0015074">
    <property type="term" value="P:DNA integration"/>
    <property type="evidence" value="ECO:0007669"/>
    <property type="project" value="UniProtKB-KW"/>
</dbReference>
<feature type="domain" description="Tyr recombinase" evidence="10">
    <location>
        <begin position="184"/>
        <end position="370"/>
    </location>
</feature>
<proteinExistence type="predicted"/>
<gene>
    <name evidence="12" type="primary">xerS</name>
    <name evidence="12" type="ORF">ESZ50_02340</name>
</gene>
<evidence type="ECO:0000256" key="1">
    <source>
        <dbReference type="ARBA" id="ARBA00004496"/>
    </source>
</evidence>
<evidence type="ECO:0000259" key="11">
    <source>
        <dbReference type="PROSITE" id="PS51900"/>
    </source>
</evidence>
<evidence type="ECO:0000256" key="4">
    <source>
        <dbReference type="ARBA" id="ARBA00022829"/>
    </source>
</evidence>
<evidence type="ECO:0000256" key="5">
    <source>
        <dbReference type="ARBA" id="ARBA00022908"/>
    </source>
</evidence>
<dbReference type="OrthoDB" id="9801717at2"/>
<evidence type="ECO:0000256" key="7">
    <source>
        <dbReference type="ARBA" id="ARBA00023172"/>
    </source>
</evidence>
<evidence type="ECO:0000256" key="3">
    <source>
        <dbReference type="ARBA" id="ARBA00022618"/>
    </source>
</evidence>
<evidence type="ECO:0000256" key="6">
    <source>
        <dbReference type="ARBA" id="ARBA00023125"/>
    </source>
</evidence>
<dbReference type="GO" id="GO:0003677">
    <property type="term" value="F:DNA binding"/>
    <property type="evidence" value="ECO:0007669"/>
    <property type="project" value="UniProtKB-UniRule"/>
</dbReference>
<dbReference type="GO" id="GO:0005737">
    <property type="term" value="C:cytoplasm"/>
    <property type="evidence" value="ECO:0007669"/>
    <property type="project" value="UniProtKB-SubCell"/>
</dbReference>
<dbReference type="InterPro" id="IPR002104">
    <property type="entry name" value="Integrase_catalytic"/>
</dbReference>
<dbReference type="Gene3D" id="1.10.443.10">
    <property type="entry name" value="Intergrase catalytic core"/>
    <property type="match status" value="1"/>
</dbReference>
<dbReference type="CDD" id="cd00397">
    <property type="entry name" value="DNA_BRE_C"/>
    <property type="match status" value="1"/>
</dbReference>
<keyword evidence="13" id="KW-1185">Reference proteome</keyword>
<keyword evidence="6 9" id="KW-0238">DNA-binding</keyword>
<dbReference type="Proteomes" id="UP000371977">
    <property type="component" value="Unassembled WGS sequence"/>
</dbReference>
<comment type="subcellular location">
    <subcellularLocation>
        <location evidence="1">Cytoplasm</location>
    </subcellularLocation>
</comment>
<evidence type="ECO:0000313" key="13">
    <source>
        <dbReference type="Proteomes" id="UP000371977"/>
    </source>
</evidence>
<evidence type="ECO:0000256" key="9">
    <source>
        <dbReference type="PROSITE-ProRule" id="PRU01248"/>
    </source>
</evidence>
<dbReference type="SUPFAM" id="SSF56349">
    <property type="entry name" value="DNA breaking-rejoining enzymes"/>
    <property type="match status" value="1"/>
</dbReference>
<accession>A0A6C2C9I3</accession>
<dbReference type="GO" id="GO:0006310">
    <property type="term" value="P:DNA recombination"/>
    <property type="evidence" value="ECO:0007669"/>
    <property type="project" value="UniProtKB-KW"/>
</dbReference>
<reference evidence="12 13" key="1">
    <citation type="submission" date="2019-01" db="EMBL/GenBank/DDBJ databases">
        <title>Weissella sp. nov., a novel lactic acid bacterium isolated from animal feces.</title>
        <authorList>
            <person name="Wang L.-T."/>
        </authorList>
    </citation>
    <scope>NUCLEOTIDE SEQUENCE [LARGE SCALE GENOMIC DNA]</scope>
    <source>
        <strain evidence="12 13">8H-2</strain>
    </source>
</reference>
<dbReference type="InterPro" id="IPR050090">
    <property type="entry name" value="Tyrosine_recombinase_XerCD"/>
</dbReference>
<dbReference type="InterPro" id="IPR013762">
    <property type="entry name" value="Integrase-like_cat_sf"/>
</dbReference>
<evidence type="ECO:0000259" key="10">
    <source>
        <dbReference type="PROSITE" id="PS51898"/>
    </source>
</evidence>
<dbReference type="EMBL" id="SDGZ01000008">
    <property type="protein sequence ID" value="TYC50527.1"/>
    <property type="molecule type" value="Genomic_DNA"/>
</dbReference>
<organism evidence="12 13">
    <name type="scientific">Weissella muntiaci</name>
    <dbReference type="NCBI Taxonomy" id="2508881"/>
    <lineage>
        <taxon>Bacteria</taxon>
        <taxon>Bacillati</taxon>
        <taxon>Bacillota</taxon>
        <taxon>Bacilli</taxon>
        <taxon>Lactobacillales</taxon>
        <taxon>Lactobacillaceae</taxon>
        <taxon>Weissella</taxon>
    </lineage>
</organism>
<dbReference type="PROSITE" id="PS51898">
    <property type="entry name" value="TYR_RECOMBINASE"/>
    <property type="match status" value="1"/>
</dbReference>
<keyword evidence="5" id="KW-0229">DNA integration</keyword>
<comment type="caution">
    <text evidence="12">The sequence shown here is derived from an EMBL/GenBank/DDBJ whole genome shotgun (WGS) entry which is preliminary data.</text>
</comment>
<evidence type="ECO:0000313" key="12">
    <source>
        <dbReference type="EMBL" id="TYC50527.1"/>
    </source>
</evidence>
<dbReference type="RefSeq" id="WP_148621999.1">
    <property type="nucleotide sequence ID" value="NZ_SDGZ01000008.1"/>
</dbReference>
<sequence length="396" mass="45531">MNREQYQEQVETMLSVFPPFMKDWNRELVINEISYATIYQYFKTTREFFSWLLESGVLDYSKIKDIKPKDLNIDKNTANDYKYYLRERPRQSTYGDVRNAASAKNADNTLTTKTINNKLSALLSLYRYLTEDVEIDGDVYFDRNAFKKAGLLKDKEAKGNQRNKDLVRQMFLGDIKFDFLDWAKNRYPASSDMKPQQKKTYKRDIERNLAIFALILGSGIRVNELVSADVDAIEFKKNGGEIRVLRKGGFTNTAFISQWAIPYIRDYLDIRNARYNPQKSQKALFLAFSRTDDHANRITVSAVQRMWKKWSTAFGRPSTPHKGRHTFATELYNATSNIVLVADALGQSTTSATTKYTHILDGEISDVVANLNAESNDSFPSISVYEDSASKVNELI</sequence>
<keyword evidence="7" id="KW-0233">DNA recombination</keyword>
<dbReference type="GO" id="GO:0007059">
    <property type="term" value="P:chromosome segregation"/>
    <property type="evidence" value="ECO:0007669"/>
    <property type="project" value="UniProtKB-KW"/>
</dbReference>
<name>A0A6C2C9I3_9LACO</name>
<dbReference type="Pfam" id="PF00589">
    <property type="entry name" value="Phage_integrase"/>
    <property type="match status" value="1"/>
</dbReference>
<keyword evidence="3" id="KW-0132">Cell division</keyword>
<dbReference type="InterPro" id="IPR044068">
    <property type="entry name" value="CB"/>
</dbReference>
<dbReference type="InterPro" id="IPR010998">
    <property type="entry name" value="Integrase_recombinase_N"/>
</dbReference>
<dbReference type="NCBIfam" id="NF003462">
    <property type="entry name" value="PRK05084.1"/>
    <property type="match status" value="1"/>
</dbReference>
<keyword evidence="4" id="KW-0159">Chromosome partition</keyword>
<dbReference type="PROSITE" id="PS51900">
    <property type="entry name" value="CB"/>
    <property type="match status" value="1"/>
</dbReference>
<dbReference type="AlphaFoldDB" id="A0A6C2C9I3"/>
<evidence type="ECO:0000256" key="8">
    <source>
        <dbReference type="ARBA" id="ARBA00023306"/>
    </source>
</evidence>
<protein>
    <submittedName>
        <fullName evidence="12">Tyrosine recombinase XerS</fullName>
    </submittedName>
</protein>
<keyword evidence="2" id="KW-0963">Cytoplasm</keyword>
<dbReference type="InterPro" id="IPR011010">
    <property type="entry name" value="DNA_brk_join_enz"/>
</dbReference>